<keyword evidence="1" id="KW-1133">Transmembrane helix</keyword>
<keyword evidence="1" id="KW-0812">Transmembrane</keyword>
<proteinExistence type="predicted"/>
<dbReference type="EMBL" id="WTYV01000001">
    <property type="protein sequence ID" value="MXO70366.1"/>
    <property type="molecule type" value="Genomic_DNA"/>
</dbReference>
<gene>
    <name evidence="2" type="ORF">GRI99_01805</name>
</gene>
<dbReference type="AlphaFoldDB" id="A0A844YTM0"/>
<feature type="transmembrane region" description="Helical" evidence="1">
    <location>
        <begin position="186"/>
        <end position="204"/>
    </location>
</feature>
<organism evidence="2 3">
    <name type="scientific">Alteraurantiacibacter buctensis</name>
    <dbReference type="NCBI Taxonomy" id="1503981"/>
    <lineage>
        <taxon>Bacteria</taxon>
        <taxon>Pseudomonadati</taxon>
        <taxon>Pseudomonadota</taxon>
        <taxon>Alphaproteobacteria</taxon>
        <taxon>Sphingomonadales</taxon>
        <taxon>Erythrobacteraceae</taxon>
        <taxon>Alteraurantiacibacter</taxon>
    </lineage>
</organism>
<dbReference type="RefSeq" id="WP_160770292.1">
    <property type="nucleotide sequence ID" value="NZ_WTYV01000001.1"/>
</dbReference>
<feature type="transmembrane region" description="Helical" evidence="1">
    <location>
        <begin position="119"/>
        <end position="136"/>
    </location>
</feature>
<comment type="caution">
    <text evidence="2">The sequence shown here is derived from an EMBL/GenBank/DDBJ whole genome shotgun (WGS) entry which is preliminary data.</text>
</comment>
<evidence type="ECO:0000256" key="1">
    <source>
        <dbReference type="SAM" id="Phobius"/>
    </source>
</evidence>
<keyword evidence="3" id="KW-1185">Reference proteome</keyword>
<accession>A0A844YTM0</accession>
<dbReference type="OrthoDB" id="7392109at2"/>
<name>A0A844YTM0_9SPHN</name>
<feature type="transmembrane region" description="Helical" evidence="1">
    <location>
        <begin position="72"/>
        <end position="89"/>
    </location>
</feature>
<feature type="transmembrane region" description="Helical" evidence="1">
    <location>
        <begin position="148"/>
        <end position="166"/>
    </location>
</feature>
<sequence>MYSGFRTAGGAASERWQARVFDNLPELPAAMSSTAHFLGLLATTLHVLIAVTAGFALRIALARKQQPWHGQIWLFLLVLFVLLALARYFNAEEMLRNHLRQTLWSNGIFDHRREYQRPVVAAVLVAAAAVGFLAWHPLAGGLPGRRNVAVALALAGGVGMLFLTGLRHVSLHAVDALLYGPAKLNIVFEGGIALLVGMAAVRYIRIVSGTDPLSAKKPPEG</sequence>
<feature type="transmembrane region" description="Helical" evidence="1">
    <location>
        <begin position="37"/>
        <end position="60"/>
    </location>
</feature>
<evidence type="ECO:0000313" key="2">
    <source>
        <dbReference type="EMBL" id="MXO70366.1"/>
    </source>
</evidence>
<dbReference type="Proteomes" id="UP000466966">
    <property type="component" value="Unassembled WGS sequence"/>
</dbReference>
<protein>
    <submittedName>
        <fullName evidence="2">Uncharacterized protein</fullName>
    </submittedName>
</protein>
<evidence type="ECO:0000313" key="3">
    <source>
        <dbReference type="Proteomes" id="UP000466966"/>
    </source>
</evidence>
<keyword evidence="1" id="KW-0472">Membrane</keyword>
<reference evidence="2 3" key="1">
    <citation type="submission" date="2019-12" db="EMBL/GenBank/DDBJ databases">
        <title>Genomic-based taxomic classification of the family Erythrobacteraceae.</title>
        <authorList>
            <person name="Xu L."/>
        </authorList>
    </citation>
    <scope>NUCLEOTIDE SEQUENCE [LARGE SCALE GENOMIC DNA]</scope>
    <source>
        <strain evidence="2 3">M0322</strain>
    </source>
</reference>